<comment type="similarity">
    <text evidence="2">Belongs to the Nudix hydrolase family.</text>
</comment>
<dbReference type="InterPro" id="IPR000182">
    <property type="entry name" value="GNAT_dom"/>
</dbReference>
<dbReference type="PRINTS" id="PR00502">
    <property type="entry name" value="NUDIXFAMILY"/>
</dbReference>
<keyword evidence="6" id="KW-0227">DNA damage</keyword>
<comment type="catalytic activity">
    <reaction evidence="10">
        <text>8-oxo-dGTP + H2O = 8-oxo-dGMP + diphosphate + H(+)</text>
        <dbReference type="Rhea" id="RHEA:31575"/>
        <dbReference type="ChEBI" id="CHEBI:15377"/>
        <dbReference type="ChEBI" id="CHEBI:15378"/>
        <dbReference type="ChEBI" id="CHEBI:33019"/>
        <dbReference type="ChEBI" id="CHEBI:63224"/>
        <dbReference type="ChEBI" id="CHEBI:77896"/>
        <dbReference type="EC" id="3.6.1.55"/>
    </reaction>
</comment>
<dbReference type="GO" id="GO:0035539">
    <property type="term" value="F:8-oxo-7,8-dihydrodeoxyguanosine triphosphate pyrophosphatase activity"/>
    <property type="evidence" value="ECO:0007669"/>
    <property type="project" value="UniProtKB-EC"/>
</dbReference>
<gene>
    <name evidence="19" type="ORF">DK869_01945</name>
</gene>
<evidence type="ECO:0000256" key="12">
    <source>
        <dbReference type="ARBA" id="ARBA00038905"/>
    </source>
</evidence>
<feature type="domain" description="N-acetyltransferase" evidence="17">
    <location>
        <begin position="17"/>
        <end position="177"/>
    </location>
</feature>
<reference evidence="19 20" key="1">
    <citation type="submission" date="2018-05" db="EMBL/GenBank/DDBJ databases">
        <title>Reference genomes for bee gut microbiota database.</title>
        <authorList>
            <person name="Ellegaard K.M."/>
        </authorList>
    </citation>
    <scope>NUCLEOTIDE SEQUENCE [LARGE SCALE GENOMIC DNA]</scope>
    <source>
        <strain evidence="19 20">ESL0284</strain>
    </source>
</reference>
<evidence type="ECO:0000256" key="8">
    <source>
        <dbReference type="ARBA" id="ARBA00022842"/>
    </source>
</evidence>
<dbReference type="GO" id="GO:0006281">
    <property type="term" value="P:DNA repair"/>
    <property type="evidence" value="ECO:0007669"/>
    <property type="project" value="UniProtKB-KW"/>
</dbReference>
<keyword evidence="4" id="KW-0235">DNA replication</keyword>
<comment type="catalytic activity">
    <reaction evidence="11">
        <text>8-oxo-GTP + H2O = 8-oxo-GMP + diphosphate + H(+)</text>
        <dbReference type="Rhea" id="RHEA:67616"/>
        <dbReference type="ChEBI" id="CHEBI:15377"/>
        <dbReference type="ChEBI" id="CHEBI:15378"/>
        <dbReference type="ChEBI" id="CHEBI:33019"/>
        <dbReference type="ChEBI" id="CHEBI:143553"/>
        <dbReference type="ChEBI" id="CHEBI:145694"/>
    </reaction>
</comment>
<dbReference type="GO" id="GO:0044716">
    <property type="term" value="F:8-oxo-GDP phosphatase activity"/>
    <property type="evidence" value="ECO:0007669"/>
    <property type="project" value="TreeGrafter"/>
</dbReference>
<comment type="caution">
    <text evidence="19">The sequence shown here is derived from an EMBL/GenBank/DDBJ whole genome shotgun (WGS) entry which is preliminary data.</text>
</comment>
<evidence type="ECO:0000256" key="10">
    <source>
        <dbReference type="ARBA" id="ARBA00035861"/>
    </source>
</evidence>
<keyword evidence="8" id="KW-0460">Magnesium</keyword>
<dbReference type="PANTHER" id="PTHR47707:SF1">
    <property type="entry name" value="NUDIX HYDROLASE FAMILY PROTEIN"/>
    <property type="match status" value="1"/>
</dbReference>
<dbReference type="InterPro" id="IPR020476">
    <property type="entry name" value="Nudix_hydrolase"/>
</dbReference>
<evidence type="ECO:0000256" key="9">
    <source>
        <dbReference type="ARBA" id="ARBA00023204"/>
    </source>
</evidence>
<evidence type="ECO:0000256" key="1">
    <source>
        <dbReference type="ARBA" id="ARBA00001946"/>
    </source>
</evidence>
<name>A0A318N2Z8_9PROT</name>
<dbReference type="EMBL" id="QGLT01000001">
    <property type="protein sequence ID" value="PXZ01786.1"/>
    <property type="molecule type" value="Genomic_DNA"/>
</dbReference>
<accession>A0A318N2Z8</accession>
<feature type="domain" description="Nudix hydrolase" evidence="18">
    <location>
        <begin position="204"/>
        <end position="332"/>
    </location>
</feature>
<dbReference type="InterPro" id="IPR020084">
    <property type="entry name" value="NUDIX_hydrolase_CS"/>
</dbReference>
<proteinExistence type="inferred from homology"/>
<comment type="cofactor">
    <cofactor evidence="1">
        <name>Mg(2+)</name>
        <dbReference type="ChEBI" id="CHEBI:18420"/>
    </cofactor>
</comment>
<dbReference type="CDD" id="cd03425">
    <property type="entry name" value="NUDIX_MutT_NudA_like"/>
    <property type="match status" value="1"/>
</dbReference>
<sequence length="335" mass="38509">MVIHQHLSIPTLQFDQYLLRLIQKKDIKSIHNHINDWNIAKMLSDVPFPYSQELLEKWFETTLQQIKAGQSYHFSIIDTQTNPDTVVGCIGLTLNMAEQSAKIGYWVAQRYWGNNIATRALKRLTNWALANLNINYIHATAADDNIASITVLKKCDFQPYGQGKEKFLARAVEQPVSYFLLQREDICPNNLTPNQNIYTSKEKKILLVVAAALIDIEGRLLLARRPEGKSMAGMWEFPGGKVEPGETPETALIRELKEEINVDISKSCLAPFTFASHEYQDFHLLMPLYVCHRWKNDPIPREKQQLAWVTANELDRYLVLEADKPFIPLLKDLLF</sequence>
<evidence type="ECO:0000313" key="19">
    <source>
        <dbReference type="EMBL" id="PXZ01786.1"/>
    </source>
</evidence>
<dbReference type="RefSeq" id="WP_110438305.1">
    <property type="nucleotide sequence ID" value="NZ_CP046393.1"/>
</dbReference>
<evidence type="ECO:0000256" key="5">
    <source>
        <dbReference type="ARBA" id="ARBA00022723"/>
    </source>
</evidence>
<keyword evidence="3" id="KW-0515">Mutator protein</keyword>
<dbReference type="GO" id="GO:0006260">
    <property type="term" value="P:DNA replication"/>
    <property type="evidence" value="ECO:0007669"/>
    <property type="project" value="UniProtKB-KW"/>
</dbReference>
<dbReference type="InterPro" id="IPR047127">
    <property type="entry name" value="MutT-like"/>
</dbReference>
<dbReference type="InterPro" id="IPR000086">
    <property type="entry name" value="NUDIX_hydrolase_dom"/>
</dbReference>
<evidence type="ECO:0000259" key="17">
    <source>
        <dbReference type="PROSITE" id="PS51186"/>
    </source>
</evidence>
<dbReference type="Pfam" id="PF14815">
    <property type="entry name" value="NUDIX_4"/>
    <property type="match status" value="1"/>
</dbReference>
<dbReference type="InterPro" id="IPR016181">
    <property type="entry name" value="Acyl_CoA_acyltransferase"/>
</dbReference>
<dbReference type="InterPro" id="IPR015797">
    <property type="entry name" value="NUDIX_hydrolase-like_dom_sf"/>
</dbReference>
<dbReference type="SUPFAM" id="SSF55729">
    <property type="entry name" value="Acyl-CoA N-acyltransferases (Nat)"/>
    <property type="match status" value="1"/>
</dbReference>
<evidence type="ECO:0000256" key="13">
    <source>
        <dbReference type="ARBA" id="ARBA00040794"/>
    </source>
</evidence>
<dbReference type="InterPro" id="IPR029119">
    <property type="entry name" value="MutY_C"/>
</dbReference>
<organism evidence="19 20">
    <name type="scientific">Commensalibacter melissae</name>
    <dbReference type="NCBI Taxonomy" id="2070537"/>
    <lineage>
        <taxon>Bacteria</taxon>
        <taxon>Pseudomonadati</taxon>
        <taxon>Pseudomonadota</taxon>
        <taxon>Alphaproteobacteria</taxon>
        <taxon>Acetobacterales</taxon>
        <taxon>Acetobacteraceae</taxon>
    </lineage>
</organism>
<dbReference type="Gene3D" id="3.40.630.30">
    <property type="match status" value="1"/>
</dbReference>
<evidence type="ECO:0000256" key="14">
    <source>
        <dbReference type="ARBA" id="ARBA00041592"/>
    </source>
</evidence>
<dbReference type="OrthoDB" id="9810648at2"/>
<keyword evidence="7" id="KW-0378">Hydrolase</keyword>
<dbReference type="FunFam" id="3.90.79.10:FF:000014">
    <property type="entry name" value="8-oxo-dGTP diphosphatase MutT"/>
    <property type="match status" value="1"/>
</dbReference>
<protein>
    <recommendedName>
        <fullName evidence="13">8-oxo-dGTP diphosphatase</fullName>
        <ecNumber evidence="12">3.6.1.55</ecNumber>
    </recommendedName>
    <alternativeName>
        <fullName evidence="16">7,8-dihydro-8-oxoguanine-triphosphatase</fullName>
    </alternativeName>
    <alternativeName>
        <fullName evidence="15">Mutator protein MutT</fullName>
    </alternativeName>
    <alternativeName>
        <fullName evidence="14">dGTP pyrophosphohydrolase</fullName>
    </alternativeName>
</protein>
<dbReference type="GO" id="GO:0046872">
    <property type="term" value="F:metal ion binding"/>
    <property type="evidence" value="ECO:0007669"/>
    <property type="project" value="UniProtKB-KW"/>
</dbReference>
<dbReference type="PROSITE" id="PS51186">
    <property type="entry name" value="GNAT"/>
    <property type="match status" value="1"/>
</dbReference>
<evidence type="ECO:0000256" key="3">
    <source>
        <dbReference type="ARBA" id="ARBA00022457"/>
    </source>
</evidence>
<evidence type="ECO:0000313" key="20">
    <source>
        <dbReference type="Proteomes" id="UP000247565"/>
    </source>
</evidence>
<dbReference type="EC" id="3.6.1.55" evidence="12"/>
<keyword evidence="20" id="KW-1185">Reference proteome</keyword>
<evidence type="ECO:0000256" key="2">
    <source>
        <dbReference type="ARBA" id="ARBA00005582"/>
    </source>
</evidence>
<evidence type="ECO:0000256" key="15">
    <source>
        <dbReference type="ARBA" id="ARBA00041979"/>
    </source>
</evidence>
<dbReference type="AlphaFoldDB" id="A0A318N2Z8"/>
<evidence type="ECO:0000256" key="16">
    <source>
        <dbReference type="ARBA" id="ARBA00042798"/>
    </source>
</evidence>
<evidence type="ECO:0000256" key="7">
    <source>
        <dbReference type="ARBA" id="ARBA00022801"/>
    </source>
</evidence>
<evidence type="ECO:0000256" key="4">
    <source>
        <dbReference type="ARBA" id="ARBA00022705"/>
    </source>
</evidence>
<dbReference type="Gene3D" id="3.90.79.10">
    <property type="entry name" value="Nucleoside Triphosphate Pyrophosphohydrolase"/>
    <property type="match status" value="1"/>
</dbReference>
<evidence type="ECO:0000259" key="18">
    <source>
        <dbReference type="PROSITE" id="PS51462"/>
    </source>
</evidence>
<dbReference type="GO" id="GO:0044715">
    <property type="term" value="F:8-oxo-dGDP phosphatase activity"/>
    <property type="evidence" value="ECO:0007669"/>
    <property type="project" value="TreeGrafter"/>
</dbReference>
<keyword evidence="5" id="KW-0479">Metal-binding</keyword>
<evidence type="ECO:0000256" key="6">
    <source>
        <dbReference type="ARBA" id="ARBA00022763"/>
    </source>
</evidence>
<dbReference type="PANTHER" id="PTHR47707">
    <property type="entry name" value="8-OXO-DGTP DIPHOSPHATASE"/>
    <property type="match status" value="1"/>
</dbReference>
<dbReference type="GO" id="GO:0016747">
    <property type="term" value="F:acyltransferase activity, transferring groups other than amino-acyl groups"/>
    <property type="evidence" value="ECO:0007669"/>
    <property type="project" value="InterPro"/>
</dbReference>
<evidence type="ECO:0000256" key="11">
    <source>
        <dbReference type="ARBA" id="ARBA00036904"/>
    </source>
</evidence>
<keyword evidence="19" id="KW-0808">Transferase</keyword>
<dbReference type="SUPFAM" id="SSF55811">
    <property type="entry name" value="Nudix"/>
    <property type="match status" value="1"/>
</dbReference>
<dbReference type="PROSITE" id="PS51462">
    <property type="entry name" value="NUDIX"/>
    <property type="match status" value="1"/>
</dbReference>
<dbReference type="GO" id="GO:0008413">
    <property type="term" value="F:8-oxo-7,8-dihydroguanosine triphosphate pyrophosphatase activity"/>
    <property type="evidence" value="ECO:0007669"/>
    <property type="project" value="TreeGrafter"/>
</dbReference>
<dbReference type="PROSITE" id="PS00893">
    <property type="entry name" value="NUDIX_BOX"/>
    <property type="match status" value="1"/>
</dbReference>
<dbReference type="Pfam" id="PF13302">
    <property type="entry name" value="Acetyltransf_3"/>
    <property type="match status" value="1"/>
</dbReference>
<dbReference type="Proteomes" id="UP000247565">
    <property type="component" value="Unassembled WGS sequence"/>
</dbReference>
<keyword evidence="9" id="KW-0234">DNA repair</keyword>